<sequence>MACIGHARDTMATRIGKSGWHARFRARWPRRMHACAPADAASASSKPASQHRPPGEERDLRHDLRLGYPATPVVFISYAHESEALRASVKALADWLVQRGCRVLTDHAYIYRPPAQGWQTWMLGCIEQSGTVLVVCTPQLRARYEKTAAPDSGRGATYEGAIVTQQIYDAAMRNTKFQPILPDDGDEGNIPTFLKPWWNGHRFPGGYDCILRMILDGSGDEAKKIGPRKVDPKPPFTCEHERLAAEKLAAADARQFLVAMQQEFRKRFQSEPPCDAAAMVRWFAGRESTDVQQLFYLVRRALGPFPHGRHEDFQRKLAEEAAVALYCLAAMRLVDTAVARANEVRPGDYLLLVPRSERVICAIIATALFGGELHLKPVEAGGELQPEYVFEVHVPVSGDRQTEAFERAAFTAVFENQADAPQKFVEAAPLTPRERARLAARIDDIHDRQRRIALIVHGLQRVEAAAGLARNHKLPVLFPAAEVPTSEFTTKLLGMDADRLMAEIGELSICLTARTDFASQPPSVPSSSS</sequence>
<evidence type="ECO:0000313" key="4">
    <source>
        <dbReference type="Proteomes" id="UP000021315"/>
    </source>
</evidence>
<evidence type="ECO:0000259" key="2">
    <source>
        <dbReference type="PROSITE" id="PS51534"/>
    </source>
</evidence>
<organism evidence="3 4">
    <name type="scientific">Candidatus Accumulibacter cognatus</name>
    <dbReference type="NCBI Taxonomy" id="2954383"/>
    <lineage>
        <taxon>Bacteria</taxon>
        <taxon>Pseudomonadati</taxon>
        <taxon>Pseudomonadota</taxon>
        <taxon>Betaproteobacteria</taxon>
        <taxon>Candidatus Accumulibacter</taxon>
    </lineage>
</organism>
<dbReference type="STRING" id="1453999.AW06_003342"/>
<feature type="domain" description="SEFIR" evidence="2">
    <location>
        <begin position="71"/>
        <end position="211"/>
    </location>
</feature>
<dbReference type="Pfam" id="PF08357">
    <property type="entry name" value="SEFIR"/>
    <property type="match status" value="1"/>
</dbReference>
<dbReference type="InterPro" id="IPR035897">
    <property type="entry name" value="Toll_tir_struct_dom_sf"/>
</dbReference>
<dbReference type="Proteomes" id="UP000021315">
    <property type="component" value="Unassembled WGS sequence"/>
</dbReference>
<evidence type="ECO:0000313" key="3">
    <source>
        <dbReference type="EMBL" id="KFB75630.1"/>
    </source>
</evidence>
<feature type="region of interest" description="Disordered" evidence="1">
    <location>
        <begin position="38"/>
        <end position="61"/>
    </location>
</feature>
<dbReference type="InterPro" id="IPR013568">
    <property type="entry name" value="SEFIR_dom"/>
</dbReference>
<gene>
    <name evidence="3" type="ORF">AW06_003342</name>
</gene>
<keyword evidence="4" id="KW-1185">Reference proteome</keyword>
<accession>A0A080M582</accession>
<proteinExistence type="predicted"/>
<dbReference type="AlphaFoldDB" id="A0A080M582"/>
<reference evidence="3" key="1">
    <citation type="submission" date="2014-02" db="EMBL/GenBank/DDBJ databases">
        <title>Expanding our view of genomic diversity in Candidatus Accumulibacter clades.</title>
        <authorList>
            <person name="Skennerton C.T."/>
            <person name="Barr J.J."/>
            <person name="Slater F.R."/>
            <person name="Bond P.L."/>
            <person name="Tyson G.W."/>
        </authorList>
    </citation>
    <scope>NUCLEOTIDE SEQUENCE [LARGE SCALE GENOMIC DNA]</scope>
</reference>
<dbReference type="PROSITE" id="PS51534">
    <property type="entry name" value="SEFIR"/>
    <property type="match status" value="1"/>
</dbReference>
<protein>
    <submittedName>
        <fullName evidence="3">SEFIR domain protein</fullName>
    </submittedName>
</protein>
<comment type="caution">
    <text evidence="3">The sequence shown here is derived from an EMBL/GenBank/DDBJ whole genome shotgun (WGS) entry which is preliminary data.</text>
</comment>
<dbReference type="SUPFAM" id="SSF52200">
    <property type="entry name" value="Toll/Interleukin receptor TIR domain"/>
    <property type="match status" value="1"/>
</dbReference>
<evidence type="ECO:0000256" key="1">
    <source>
        <dbReference type="SAM" id="MobiDB-lite"/>
    </source>
</evidence>
<dbReference type="Gene3D" id="3.40.50.11530">
    <property type="match status" value="1"/>
</dbReference>
<dbReference type="EMBL" id="JDST02000080">
    <property type="protein sequence ID" value="KFB75630.1"/>
    <property type="molecule type" value="Genomic_DNA"/>
</dbReference>
<feature type="compositionally biased region" description="Low complexity" evidence="1">
    <location>
        <begin position="38"/>
        <end position="48"/>
    </location>
</feature>
<name>A0A080M582_9PROT</name>